<keyword evidence="2" id="KW-1185">Reference proteome</keyword>
<dbReference type="Proteomes" id="UP000680750">
    <property type="component" value="Chromosome"/>
</dbReference>
<evidence type="ECO:0000313" key="2">
    <source>
        <dbReference type="Proteomes" id="UP000680750"/>
    </source>
</evidence>
<dbReference type="EMBL" id="AP023354">
    <property type="protein sequence ID" value="BCJ30686.1"/>
    <property type="molecule type" value="Genomic_DNA"/>
</dbReference>
<dbReference type="RefSeq" id="WP_157034942.1">
    <property type="nucleotide sequence ID" value="NZ_AP023354.1"/>
</dbReference>
<dbReference type="OrthoDB" id="4263950at2"/>
<organism evidence="1 2">
    <name type="scientific">Actinocatenispora sera</name>
    <dbReference type="NCBI Taxonomy" id="390989"/>
    <lineage>
        <taxon>Bacteria</taxon>
        <taxon>Bacillati</taxon>
        <taxon>Actinomycetota</taxon>
        <taxon>Actinomycetes</taxon>
        <taxon>Micromonosporales</taxon>
        <taxon>Micromonosporaceae</taxon>
        <taxon>Actinocatenispora</taxon>
    </lineage>
</organism>
<gene>
    <name evidence="1" type="ORF">Asera_47940</name>
</gene>
<sequence length="190" mass="20361">MATVEQRDDGWVATVPDGEQVLVHDPRSITWELREQLGARLGWSRSGARHDIRVDLADPSGRAVHGFVLLFVPLGPAGDYRAVRSSPPSGCRWFGAELPGLRCVRPGPTRLAAIADTVAELRAGYGLAAEASDLGFEKLWEWSSDPEHGTDLVAQLLLMAAQRAGQLGIGPGELTDFLQAAHPGPAPANR</sequence>
<dbReference type="KEGG" id="aser:Asera_47940"/>
<accession>A0A810L8N3</accession>
<dbReference type="AlphaFoldDB" id="A0A810L8N3"/>
<protein>
    <submittedName>
        <fullName evidence="1">Uncharacterized protein</fullName>
    </submittedName>
</protein>
<name>A0A810L8N3_9ACTN</name>
<evidence type="ECO:0000313" key="1">
    <source>
        <dbReference type="EMBL" id="BCJ30686.1"/>
    </source>
</evidence>
<proteinExistence type="predicted"/>
<reference evidence="1" key="1">
    <citation type="submission" date="2020-08" db="EMBL/GenBank/DDBJ databases">
        <title>Whole genome shotgun sequence of Actinocatenispora sera NBRC 101916.</title>
        <authorList>
            <person name="Komaki H."/>
            <person name="Tamura T."/>
        </authorList>
    </citation>
    <scope>NUCLEOTIDE SEQUENCE</scope>
    <source>
        <strain evidence="1">NBRC 101916</strain>
    </source>
</reference>